<keyword evidence="4" id="KW-1185">Reference proteome</keyword>
<dbReference type="InterPro" id="IPR000760">
    <property type="entry name" value="Inositol_monophosphatase-like"/>
</dbReference>
<proteinExistence type="inferred from homology"/>
<dbReference type="Pfam" id="PF08547">
    <property type="entry name" value="CIA30"/>
    <property type="match status" value="1"/>
</dbReference>
<evidence type="ECO:0000256" key="1">
    <source>
        <dbReference type="ARBA" id="ARBA00009759"/>
    </source>
</evidence>
<name>A0ABR1FIH9_AURAN</name>
<dbReference type="InterPro" id="IPR013857">
    <property type="entry name" value="NADH-UbQ_OxRdtase-assoc_prot30"/>
</dbReference>
<dbReference type="EMBL" id="JBBJCI010000416">
    <property type="protein sequence ID" value="KAK7231410.1"/>
    <property type="molecule type" value="Genomic_DNA"/>
</dbReference>
<organism evidence="3 4">
    <name type="scientific">Aureococcus anophagefferens</name>
    <name type="common">Harmful bloom alga</name>
    <dbReference type="NCBI Taxonomy" id="44056"/>
    <lineage>
        <taxon>Eukaryota</taxon>
        <taxon>Sar</taxon>
        <taxon>Stramenopiles</taxon>
        <taxon>Ochrophyta</taxon>
        <taxon>Pelagophyceae</taxon>
        <taxon>Pelagomonadales</taxon>
        <taxon>Pelagomonadaceae</taxon>
        <taxon>Aureococcus</taxon>
    </lineage>
</organism>
<accession>A0ABR1FIH9</accession>
<protein>
    <submittedName>
        <fullName evidence="3">Inositol-1-monophosphatase</fullName>
    </submittedName>
</protein>
<dbReference type="PRINTS" id="PR00377">
    <property type="entry name" value="IMPHPHTASES"/>
</dbReference>
<dbReference type="SUPFAM" id="SSF49785">
    <property type="entry name" value="Galactose-binding domain-like"/>
    <property type="match status" value="1"/>
</dbReference>
<feature type="domain" description="NADH:ubiquinone oxidoreductase intermediate-associated protein 30" evidence="2">
    <location>
        <begin position="243"/>
        <end position="392"/>
    </location>
</feature>
<dbReference type="Pfam" id="PF00459">
    <property type="entry name" value="Inositol_P"/>
    <property type="match status" value="1"/>
</dbReference>
<dbReference type="SUPFAM" id="SSF56655">
    <property type="entry name" value="Carbohydrate phosphatase"/>
    <property type="match status" value="1"/>
</dbReference>
<gene>
    <name evidence="3" type="ORF">SO694_00072192</name>
</gene>
<evidence type="ECO:0000313" key="3">
    <source>
        <dbReference type="EMBL" id="KAK7231410.1"/>
    </source>
</evidence>
<dbReference type="PANTHER" id="PTHR20854:SF4">
    <property type="entry name" value="INOSITOL-1-MONOPHOSPHATASE-RELATED"/>
    <property type="match status" value="1"/>
</dbReference>
<comment type="caution">
    <text evidence="3">The sequence shown here is derived from an EMBL/GenBank/DDBJ whole genome shotgun (WGS) entry which is preliminary data.</text>
</comment>
<dbReference type="InterPro" id="IPR008979">
    <property type="entry name" value="Galactose-bd-like_sf"/>
</dbReference>
<dbReference type="PANTHER" id="PTHR20854">
    <property type="entry name" value="INOSITOL MONOPHOSPHATASE"/>
    <property type="match status" value="1"/>
</dbReference>
<dbReference type="Proteomes" id="UP001363151">
    <property type="component" value="Unassembled WGS sequence"/>
</dbReference>
<dbReference type="Gene3D" id="3.30.540.10">
    <property type="entry name" value="Fructose-1,6-Bisphosphatase, subunit A, domain 1"/>
    <property type="match status" value="1"/>
</dbReference>
<sequence length="414" mass="43571">MVRNMSNSRDTSRPAGMERACFARWRCAAAVALRLSRSGSRGPPRALSSRYWREARTAVALARRCGAAMLRANRAARDQVEGRRRRIDPCTATDLANERLVVEGLARAFPGHRVVGEEACSDAGAIPVLDDDATPTWIADPIDGTQNFVHGLPCSCVSIGLAERGVPVLGVVFDPYRDELWVAARARAFLNGARLARAPAADLAGGDLSSATALKSMRTAATYSMSANKQNAVASMHLGATPLRWYRLDDGVMGGQSETRHADKGGVLFQGTLDTRGGGFASVRADFGGGLDGGAVRVRYRGDGKTYKVLLSDGQGGGPWSKSPSWQHDLPTTAGEEAEAVLPFGSFTPSFGGAPSRSAAGHSLVPGDMRQVGLRLSLYLSDGAPNPKFGPAGTAFPFSLAVLALEVVPGSCAS</sequence>
<comment type="similarity">
    <text evidence="1">Belongs to the inositol monophosphatase superfamily.</text>
</comment>
<evidence type="ECO:0000313" key="4">
    <source>
        <dbReference type="Proteomes" id="UP001363151"/>
    </source>
</evidence>
<evidence type="ECO:0000259" key="2">
    <source>
        <dbReference type="Pfam" id="PF08547"/>
    </source>
</evidence>
<reference evidence="3 4" key="1">
    <citation type="submission" date="2024-03" db="EMBL/GenBank/DDBJ databases">
        <title>Aureococcus anophagefferens CCMP1851 and Kratosvirus quantuckense: Draft genome of a second virus-susceptible host strain in the model system.</title>
        <authorList>
            <person name="Chase E."/>
            <person name="Truchon A.R."/>
            <person name="Schepens W."/>
            <person name="Wilhelm S.W."/>
        </authorList>
    </citation>
    <scope>NUCLEOTIDE SEQUENCE [LARGE SCALE GENOMIC DNA]</scope>
    <source>
        <strain evidence="3 4">CCMP1851</strain>
    </source>
</reference>